<keyword evidence="2" id="KW-1185">Reference proteome</keyword>
<evidence type="ECO:0000313" key="2">
    <source>
        <dbReference type="Proteomes" id="UP001596306"/>
    </source>
</evidence>
<reference evidence="2" key="1">
    <citation type="journal article" date="2019" name="Int. J. Syst. Evol. Microbiol.">
        <title>The Global Catalogue of Microorganisms (GCM) 10K type strain sequencing project: providing services to taxonomists for standard genome sequencing and annotation.</title>
        <authorList>
            <consortium name="The Broad Institute Genomics Platform"/>
            <consortium name="The Broad Institute Genome Sequencing Center for Infectious Disease"/>
            <person name="Wu L."/>
            <person name="Ma J."/>
        </authorList>
    </citation>
    <scope>NUCLEOTIDE SEQUENCE [LARGE SCALE GENOMIC DNA]</scope>
    <source>
        <strain evidence="2">CCUG 43304</strain>
    </source>
</reference>
<protein>
    <submittedName>
        <fullName evidence="1">DUF2599 domain-containing protein</fullName>
    </submittedName>
</protein>
<sequence length="316" mass="32846">MAASLLSATAANATGSKADDVVSILESVPTEIPVMQDVSTEEATDLVAPGSASSDAAAIEDVSDVSVSALGENPLSVQLLAAQDAVAVSVSQDGVEVIDNGDNSSTVPLDRADGSLQVVFVIETPDAPSNYAIAVELPEGVVLTQDEGGALLATGANGQLVLGVAPAWAFDAAGTAVPTHYLVEGSEITQVVDHASGDYQYPISADPWLGQRLFSPMTVNRNGTYAGQNVYSGRLTLWGVTMGLSLQGLTIMSTAGLEEFTSQWAAVNNSASLRQQYLCHAIWGRAIIGAGFHWDLELSRPANANYGNVLAHKCNW</sequence>
<accession>A0ABW1VCG3</accession>
<gene>
    <name evidence="1" type="ORF">ACFQB0_06580</name>
</gene>
<dbReference type="RefSeq" id="WP_386729696.1">
    <property type="nucleotide sequence ID" value="NZ_JBHSTP010000001.1"/>
</dbReference>
<dbReference type="Pfam" id="PF10783">
    <property type="entry name" value="DUF2599"/>
    <property type="match status" value="1"/>
</dbReference>
<organism evidence="1 2">
    <name type="scientific">Luethyella okanaganae</name>
    <dbReference type="NCBI Taxonomy" id="69372"/>
    <lineage>
        <taxon>Bacteria</taxon>
        <taxon>Bacillati</taxon>
        <taxon>Actinomycetota</taxon>
        <taxon>Actinomycetes</taxon>
        <taxon>Micrococcales</taxon>
        <taxon>Microbacteriaceae</taxon>
        <taxon>Luethyella</taxon>
    </lineage>
</organism>
<proteinExistence type="predicted"/>
<name>A0ABW1VCG3_9MICO</name>
<comment type="caution">
    <text evidence="1">The sequence shown here is derived from an EMBL/GenBank/DDBJ whole genome shotgun (WGS) entry which is preliminary data.</text>
</comment>
<dbReference type="EMBL" id="JBHSTP010000001">
    <property type="protein sequence ID" value="MFC6355768.1"/>
    <property type="molecule type" value="Genomic_DNA"/>
</dbReference>
<dbReference type="InterPro" id="IPR019719">
    <property type="entry name" value="DUF2599"/>
</dbReference>
<evidence type="ECO:0000313" key="1">
    <source>
        <dbReference type="EMBL" id="MFC6355768.1"/>
    </source>
</evidence>
<dbReference type="Proteomes" id="UP001596306">
    <property type="component" value="Unassembled WGS sequence"/>
</dbReference>